<feature type="compositionally biased region" description="Polar residues" evidence="2">
    <location>
        <begin position="43"/>
        <end position="58"/>
    </location>
</feature>
<dbReference type="InterPro" id="IPR011990">
    <property type="entry name" value="TPR-like_helical_dom_sf"/>
</dbReference>
<dbReference type="EMBL" id="PRLP01000052">
    <property type="protein sequence ID" value="PPC76372.1"/>
    <property type="molecule type" value="Genomic_DNA"/>
</dbReference>
<feature type="coiled-coil region" evidence="1">
    <location>
        <begin position="61"/>
        <end position="88"/>
    </location>
</feature>
<feature type="signal peptide" evidence="1">
    <location>
        <begin position="1"/>
        <end position="23"/>
    </location>
</feature>
<comment type="subcellular location">
    <subcellularLocation>
        <location evidence="1">Periplasm</location>
    </subcellularLocation>
</comment>
<dbReference type="InterPro" id="IPR014162">
    <property type="entry name" value="CpoB_C"/>
</dbReference>
<dbReference type="InterPro" id="IPR034706">
    <property type="entry name" value="CpoB"/>
</dbReference>
<evidence type="ECO:0000313" key="5">
    <source>
        <dbReference type="Proteomes" id="UP000238196"/>
    </source>
</evidence>
<gene>
    <name evidence="4" type="primary">ygbF</name>
    <name evidence="1" type="synonym">cpoB</name>
    <name evidence="4" type="ORF">C4K68_15550</name>
</gene>
<dbReference type="Pfam" id="PF16331">
    <property type="entry name" value="TolA_bind_tri"/>
    <property type="match status" value="1"/>
</dbReference>
<dbReference type="SUPFAM" id="SSF48452">
    <property type="entry name" value="TPR-like"/>
    <property type="match status" value="1"/>
</dbReference>
<dbReference type="NCBIfam" id="TIGR02795">
    <property type="entry name" value="tol_pal_ybgF"/>
    <property type="match status" value="1"/>
</dbReference>
<dbReference type="AlphaFoldDB" id="A0A2S5KNS1"/>
<evidence type="ECO:0000256" key="2">
    <source>
        <dbReference type="SAM" id="MobiDB-lite"/>
    </source>
</evidence>
<feature type="domain" description="YbgF trimerisation" evidence="3">
    <location>
        <begin position="59"/>
        <end position="109"/>
    </location>
</feature>
<proteinExistence type="inferred from homology"/>
<feature type="chain" id="PRO_5015790690" description="Cell division coordinator CpoB" evidence="1">
    <location>
        <begin position="24"/>
        <end position="264"/>
    </location>
</feature>
<evidence type="ECO:0000256" key="1">
    <source>
        <dbReference type="HAMAP-Rule" id="MF_02066"/>
    </source>
</evidence>
<evidence type="ECO:0000313" key="4">
    <source>
        <dbReference type="EMBL" id="PPC76372.1"/>
    </source>
</evidence>
<feature type="region of interest" description="Disordered" evidence="2">
    <location>
        <begin position="35"/>
        <end position="58"/>
    </location>
</feature>
<reference evidence="4 5" key="1">
    <citation type="submission" date="2018-02" db="EMBL/GenBank/DDBJ databases">
        <title>novel marine gammaproteobacteria from coastal saline agro ecosystem.</title>
        <authorList>
            <person name="Krishnan R."/>
            <person name="Ramesh Kumar N."/>
        </authorList>
    </citation>
    <scope>NUCLEOTIDE SEQUENCE [LARGE SCALE GENOMIC DNA]</scope>
    <source>
        <strain evidence="4 5">228</strain>
    </source>
</reference>
<dbReference type="OrthoDB" id="5294001at2"/>
<accession>A0A2S5KNS1</accession>
<keyword evidence="1" id="KW-0732">Signal</keyword>
<dbReference type="Gene3D" id="1.25.40.10">
    <property type="entry name" value="Tetratricopeptide repeat domain"/>
    <property type="match status" value="1"/>
</dbReference>
<dbReference type="Gene3D" id="1.20.5.110">
    <property type="match status" value="1"/>
</dbReference>
<keyword evidence="1" id="KW-0175">Coiled coil</keyword>
<keyword evidence="1" id="KW-0132">Cell division</keyword>
<dbReference type="Pfam" id="PF13174">
    <property type="entry name" value="TPR_6"/>
    <property type="match status" value="2"/>
</dbReference>
<sequence length="264" mass="28114" precursor="true">MQIKPLISCLMIGAVIGSSSVFADSVPVIEVQPVDGNSAGGSYMTSPGSVGSSSNGQYEQVQALQREVQSLRGLIEQLSYKVQQLQDDQRDRYSDLDRRLSELSSSSQSSSETADAGAGQAANSASTASAAAEAPAASGSEQDDYRAAFELVRARSFDQAAVAYQKFVTKYPSSSLAGNSYYWLGEIYLVKSPPDVAKSMAAFKTVVDKYSDNRKVPDALYKLGMLSDKQGDKASAKKYLQQVISGYADSSAAKLAGDYLKGIK</sequence>
<name>A0A2S5KNS1_9PROT</name>
<dbReference type="GO" id="GO:0070206">
    <property type="term" value="P:protein trimerization"/>
    <property type="evidence" value="ECO:0007669"/>
    <property type="project" value="InterPro"/>
</dbReference>
<organism evidence="4 5">
    <name type="scientific">Proteobacteria bacterium 228</name>
    <dbReference type="NCBI Taxonomy" id="2083153"/>
    <lineage>
        <taxon>Bacteria</taxon>
        <taxon>Pseudomonadati</taxon>
        <taxon>Pseudomonadota</taxon>
    </lineage>
</organism>
<keyword evidence="1" id="KW-0574">Periplasm</keyword>
<protein>
    <recommendedName>
        <fullName evidence="1">Cell division coordinator CpoB</fullName>
    </recommendedName>
</protein>
<feature type="region of interest" description="Disordered" evidence="2">
    <location>
        <begin position="97"/>
        <end position="139"/>
    </location>
</feature>
<evidence type="ECO:0000259" key="3">
    <source>
        <dbReference type="Pfam" id="PF16331"/>
    </source>
</evidence>
<comment type="function">
    <text evidence="1">Mediates coordination of peptidoglycan synthesis and outer membrane constriction during cell division.</text>
</comment>
<comment type="caution">
    <text evidence="4">The sequence shown here is derived from an EMBL/GenBank/DDBJ whole genome shotgun (WGS) entry which is preliminary data.</text>
</comment>
<dbReference type="InterPro" id="IPR032519">
    <property type="entry name" value="YbgF_tri"/>
</dbReference>
<dbReference type="Proteomes" id="UP000238196">
    <property type="component" value="Unassembled WGS sequence"/>
</dbReference>
<comment type="similarity">
    <text evidence="1">Belongs to the CpoB family.</text>
</comment>
<dbReference type="InterPro" id="IPR019734">
    <property type="entry name" value="TPR_rpt"/>
</dbReference>
<dbReference type="HAMAP" id="MF_02066">
    <property type="entry name" value="CpoB"/>
    <property type="match status" value="1"/>
</dbReference>
<keyword evidence="1" id="KW-0131">Cell cycle</keyword>
<dbReference type="GO" id="GO:0030288">
    <property type="term" value="C:outer membrane-bounded periplasmic space"/>
    <property type="evidence" value="ECO:0007669"/>
    <property type="project" value="UniProtKB-UniRule"/>
</dbReference>
<feature type="compositionally biased region" description="Low complexity" evidence="2">
    <location>
        <begin position="102"/>
        <end position="139"/>
    </location>
</feature>
<dbReference type="GO" id="GO:0043093">
    <property type="term" value="P:FtsZ-dependent cytokinesis"/>
    <property type="evidence" value="ECO:0007669"/>
    <property type="project" value="UniProtKB-UniRule"/>
</dbReference>